<dbReference type="GeneID" id="88623716"/>
<organism evidence="4 5">
    <name type="scientific">Shewanella indica</name>
    <dbReference type="NCBI Taxonomy" id="768528"/>
    <lineage>
        <taxon>Bacteria</taxon>
        <taxon>Pseudomonadati</taxon>
        <taxon>Pseudomonadota</taxon>
        <taxon>Gammaproteobacteria</taxon>
        <taxon>Alteromonadales</taxon>
        <taxon>Shewanellaceae</taxon>
        <taxon>Shewanella</taxon>
    </lineage>
</organism>
<proteinExistence type="predicted"/>
<gene>
    <name evidence="4" type="ORF">SIL79_09370</name>
</gene>
<accession>A0ABU4QD99</accession>
<feature type="compositionally biased region" description="Polar residues" evidence="2">
    <location>
        <begin position="231"/>
        <end position="262"/>
    </location>
</feature>
<dbReference type="InterPro" id="IPR019734">
    <property type="entry name" value="TPR_rpt"/>
</dbReference>
<sequence length="455" mass="49329">MSVVNQMLKDLDKRQQPHNLAHVPAGQTSHAAANPWWLLLGGTLLGISLLALGLWLGGYLGDDNSSSSQTQNQTQNFSGNRAEPSQTVPYEPGPTGRNRPQPRAVSSAADGSDRLNLEPETQISALQLPSKSMAPSEQPKGSNAGLNAQGSAFETKSSETNDFETKKTEMYGSETGSLNSNLADDSLETSTATERWAAKAEPLGQEAGQEPSQSAQIKTPGRNEKSDLEQKPSSNESGRITQSRSAAAKPSQTKMSVTQVSLTPAELSQKKLQQGQQAKELGQIDKAMSAYAEALRLNDANHSARQELAALFYGRGELDKAAVLLRQGAERYPQQPVFWLLLARVQKARSELPLALASLQQVADGSELGREKWLLQAEIGQSLKDWPLVQQSYLSLIQQDASQGRWWLGLAYAQDASGDYDAAKASYQEALKRQGLSADARDYIENRLAQIGGRQ</sequence>
<dbReference type="Proteomes" id="UP001272773">
    <property type="component" value="Unassembled WGS sequence"/>
</dbReference>
<protein>
    <submittedName>
        <fullName evidence="4">Tetratricopeptide repeat protein</fullName>
    </submittedName>
</protein>
<feature type="compositionally biased region" description="Basic and acidic residues" evidence="2">
    <location>
        <begin position="221"/>
        <end position="230"/>
    </location>
</feature>
<feature type="compositionally biased region" description="Basic and acidic residues" evidence="2">
    <location>
        <begin position="156"/>
        <end position="169"/>
    </location>
</feature>
<keyword evidence="1" id="KW-0802">TPR repeat</keyword>
<evidence type="ECO:0000256" key="1">
    <source>
        <dbReference type="PROSITE-ProRule" id="PRU00339"/>
    </source>
</evidence>
<evidence type="ECO:0000256" key="2">
    <source>
        <dbReference type="SAM" id="MobiDB-lite"/>
    </source>
</evidence>
<dbReference type="InterPro" id="IPR011990">
    <property type="entry name" value="TPR-like_helical_dom_sf"/>
</dbReference>
<feature type="compositionally biased region" description="Polar residues" evidence="2">
    <location>
        <begin position="77"/>
        <end position="88"/>
    </location>
</feature>
<dbReference type="Pfam" id="PF13181">
    <property type="entry name" value="TPR_8"/>
    <property type="match status" value="1"/>
</dbReference>
<dbReference type="PROSITE" id="PS50005">
    <property type="entry name" value="TPR"/>
    <property type="match status" value="1"/>
</dbReference>
<dbReference type="RefSeq" id="WP_162206878.1">
    <property type="nucleotide sequence ID" value="NZ_JAWXXR010000001.1"/>
</dbReference>
<dbReference type="SUPFAM" id="SSF48452">
    <property type="entry name" value="TPR-like"/>
    <property type="match status" value="1"/>
</dbReference>
<reference evidence="4 5" key="1">
    <citation type="submission" date="2023-11" db="EMBL/GenBank/DDBJ databases">
        <title>MicrobeMod: A computational toolkit for identifying prokaryotic methylation and restriction-modification with nanopore sequencing.</title>
        <authorList>
            <person name="Crits-Christoph A."/>
            <person name="Kang S.C."/>
            <person name="Lee H."/>
            <person name="Ostrov N."/>
        </authorList>
    </citation>
    <scope>NUCLEOTIDE SEQUENCE [LARGE SCALE GENOMIC DNA]</scope>
    <source>
        <strain evidence="4 5">ATCC BAA-2732</strain>
    </source>
</reference>
<feature type="region of interest" description="Disordered" evidence="2">
    <location>
        <begin position="127"/>
        <end position="262"/>
    </location>
</feature>
<dbReference type="Gene3D" id="1.25.40.10">
    <property type="entry name" value="Tetratricopeptide repeat domain"/>
    <property type="match status" value="1"/>
</dbReference>
<evidence type="ECO:0000313" key="5">
    <source>
        <dbReference type="Proteomes" id="UP001272773"/>
    </source>
</evidence>
<evidence type="ECO:0000256" key="3">
    <source>
        <dbReference type="SAM" id="Phobius"/>
    </source>
</evidence>
<feature type="repeat" description="TPR" evidence="1">
    <location>
        <begin position="268"/>
        <end position="301"/>
    </location>
</feature>
<feature type="compositionally biased region" description="Polar residues" evidence="2">
    <location>
        <begin position="127"/>
        <end position="155"/>
    </location>
</feature>
<feature type="region of interest" description="Disordered" evidence="2">
    <location>
        <begin position="64"/>
        <end position="115"/>
    </location>
</feature>
<keyword evidence="3" id="KW-1133">Transmembrane helix</keyword>
<dbReference type="Pfam" id="PF14559">
    <property type="entry name" value="TPR_19"/>
    <property type="match status" value="1"/>
</dbReference>
<keyword evidence="3" id="KW-0472">Membrane</keyword>
<feature type="transmembrane region" description="Helical" evidence="3">
    <location>
        <begin position="36"/>
        <end position="60"/>
    </location>
</feature>
<feature type="compositionally biased region" description="Low complexity" evidence="2">
    <location>
        <begin position="64"/>
        <end position="76"/>
    </location>
</feature>
<dbReference type="EMBL" id="JAWXXR010000001">
    <property type="protein sequence ID" value="MDX6016553.1"/>
    <property type="molecule type" value="Genomic_DNA"/>
</dbReference>
<dbReference type="SMART" id="SM00028">
    <property type="entry name" value="TPR"/>
    <property type="match status" value="3"/>
</dbReference>
<keyword evidence="3" id="KW-0812">Transmembrane</keyword>
<comment type="caution">
    <text evidence="4">The sequence shown here is derived from an EMBL/GenBank/DDBJ whole genome shotgun (WGS) entry which is preliminary data.</text>
</comment>
<name>A0ABU4QD99_9GAMM</name>
<feature type="compositionally biased region" description="Polar residues" evidence="2">
    <location>
        <begin position="174"/>
        <end position="193"/>
    </location>
</feature>
<evidence type="ECO:0000313" key="4">
    <source>
        <dbReference type="EMBL" id="MDX6016553.1"/>
    </source>
</evidence>
<keyword evidence="5" id="KW-1185">Reference proteome</keyword>